<gene>
    <name evidence="17" type="ORF">SAMN06265353_0495</name>
</gene>
<proteinExistence type="inferred from homology"/>
<keyword evidence="18" id="KW-1185">Reference proteome</keyword>
<reference evidence="18" key="1">
    <citation type="submission" date="2017-09" db="EMBL/GenBank/DDBJ databases">
        <authorList>
            <person name="Varghese N."/>
            <person name="Submissions S."/>
        </authorList>
    </citation>
    <scope>NUCLEOTIDE SEQUENCE [LARGE SCALE GENOMIC DNA]</scope>
    <source>
        <strain evidence="18">DSM 2913</strain>
    </source>
</reference>
<comment type="similarity">
    <text evidence="2">Belongs to the RusA family.</text>
</comment>
<keyword evidence="8" id="KW-0227">DNA damage</keyword>
<evidence type="ECO:0000256" key="4">
    <source>
        <dbReference type="ARBA" id="ARBA00014885"/>
    </source>
</evidence>
<dbReference type="InterPro" id="IPR008822">
    <property type="entry name" value="Endonuclease_RusA-like"/>
</dbReference>
<protein>
    <recommendedName>
        <fullName evidence="4">Crossover junction endodeoxyribonuclease RusA</fullName>
        <ecNumber evidence="14">3.1.21.10</ecNumber>
    </recommendedName>
    <alternativeName>
        <fullName evidence="15">Holliday junction nuclease RusA</fullName>
    </alternativeName>
    <alternativeName>
        <fullName evidence="16">Holliday junction resolvase</fullName>
    </alternativeName>
</protein>
<dbReference type="AlphaFoldDB" id="A0A285NRV0"/>
<sequence length="121" mass="14269">MIEIVLSQVPVPKSNRYVRKKGGKVFKPPRVKNWEVRALWEISQQYKGEPLEGKLSMEVLLVLPNNRKRDIDNMLKSLWDILERAKVIKNDNQIYEIKTVKKVLKGQSKTIVRIKEYIDDH</sequence>
<keyword evidence="5" id="KW-0540">Nuclease</keyword>
<evidence type="ECO:0000256" key="7">
    <source>
        <dbReference type="ARBA" id="ARBA00022759"/>
    </source>
</evidence>
<evidence type="ECO:0000256" key="6">
    <source>
        <dbReference type="ARBA" id="ARBA00022723"/>
    </source>
</evidence>
<dbReference type="GO" id="GO:0008821">
    <property type="term" value="F:crossover junction DNA endonuclease activity"/>
    <property type="evidence" value="ECO:0007669"/>
    <property type="project" value="UniProtKB-EC"/>
</dbReference>
<dbReference type="GO" id="GO:0006310">
    <property type="term" value="P:DNA recombination"/>
    <property type="evidence" value="ECO:0007669"/>
    <property type="project" value="UniProtKB-KW"/>
</dbReference>
<dbReference type="EC" id="3.1.21.10" evidence="14"/>
<dbReference type="GO" id="GO:0006281">
    <property type="term" value="P:DNA repair"/>
    <property type="evidence" value="ECO:0007669"/>
    <property type="project" value="UniProtKB-KW"/>
</dbReference>
<keyword evidence="10" id="KW-0460">Magnesium</keyword>
<evidence type="ECO:0000313" key="17">
    <source>
        <dbReference type="EMBL" id="SNZ12232.1"/>
    </source>
</evidence>
<keyword evidence="11" id="KW-0233">DNA recombination</keyword>
<dbReference type="InterPro" id="IPR036614">
    <property type="entry name" value="RusA-like_sf"/>
</dbReference>
<evidence type="ECO:0000256" key="1">
    <source>
        <dbReference type="ARBA" id="ARBA00001946"/>
    </source>
</evidence>
<keyword evidence="12" id="KW-0234">DNA repair</keyword>
<evidence type="ECO:0000256" key="13">
    <source>
        <dbReference type="ARBA" id="ARBA00029354"/>
    </source>
</evidence>
<keyword evidence="9" id="KW-0378">Hydrolase</keyword>
<dbReference type="PIRSF" id="PIRSF001007">
    <property type="entry name" value="RusA"/>
    <property type="match status" value="1"/>
</dbReference>
<evidence type="ECO:0000256" key="9">
    <source>
        <dbReference type="ARBA" id="ARBA00022801"/>
    </source>
</evidence>
<dbReference type="Pfam" id="PF05866">
    <property type="entry name" value="RusA"/>
    <property type="match status" value="1"/>
</dbReference>
<evidence type="ECO:0000313" key="18">
    <source>
        <dbReference type="Proteomes" id="UP000218627"/>
    </source>
</evidence>
<evidence type="ECO:0000256" key="12">
    <source>
        <dbReference type="ARBA" id="ARBA00023204"/>
    </source>
</evidence>
<evidence type="ECO:0000256" key="14">
    <source>
        <dbReference type="ARBA" id="ARBA00029488"/>
    </source>
</evidence>
<accession>A0A285NRV0</accession>
<comment type="cofactor">
    <cofactor evidence="1">
        <name>Mg(2+)</name>
        <dbReference type="ChEBI" id="CHEBI:18420"/>
    </cofactor>
</comment>
<evidence type="ECO:0000256" key="16">
    <source>
        <dbReference type="ARBA" id="ARBA00031953"/>
    </source>
</evidence>
<evidence type="ECO:0000256" key="15">
    <source>
        <dbReference type="ARBA" id="ARBA00030920"/>
    </source>
</evidence>
<dbReference type="Proteomes" id="UP000218627">
    <property type="component" value="Unassembled WGS sequence"/>
</dbReference>
<evidence type="ECO:0000256" key="2">
    <source>
        <dbReference type="ARBA" id="ARBA00008865"/>
    </source>
</evidence>
<dbReference type="InterPro" id="IPR016281">
    <property type="entry name" value="Endonuclease_RusA"/>
</dbReference>
<keyword evidence="7" id="KW-0255">Endonuclease</keyword>
<evidence type="ECO:0000256" key="3">
    <source>
        <dbReference type="ARBA" id="ARBA00011738"/>
    </source>
</evidence>
<comment type="subunit">
    <text evidence="3">Homodimer.</text>
</comment>
<dbReference type="RefSeq" id="WP_096600713.1">
    <property type="nucleotide sequence ID" value="NZ_OBEN01000001.1"/>
</dbReference>
<evidence type="ECO:0000256" key="11">
    <source>
        <dbReference type="ARBA" id="ARBA00023172"/>
    </source>
</evidence>
<evidence type="ECO:0000256" key="8">
    <source>
        <dbReference type="ARBA" id="ARBA00022763"/>
    </source>
</evidence>
<evidence type="ECO:0000256" key="10">
    <source>
        <dbReference type="ARBA" id="ARBA00022842"/>
    </source>
</evidence>
<comment type="catalytic activity">
    <reaction evidence="13">
        <text>Endonucleolytic cleavage at a junction such as a reciprocal single-stranded crossover between two homologous DNA duplexes (Holliday junction).</text>
        <dbReference type="EC" id="3.1.21.10"/>
    </reaction>
</comment>
<dbReference type="EMBL" id="OBEN01000001">
    <property type="protein sequence ID" value="SNZ12232.1"/>
    <property type="molecule type" value="Genomic_DNA"/>
</dbReference>
<dbReference type="OrthoDB" id="14362at2"/>
<name>A0A285NRV0_9AQUI</name>
<dbReference type="Gene3D" id="3.30.1330.70">
    <property type="entry name" value="Holliday junction resolvase RusA"/>
    <property type="match status" value="1"/>
</dbReference>
<keyword evidence="6" id="KW-0479">Metal-binding</keyword>
<evidence type="ECO:0000256" key="5">
    <source>
        <dbReference type="ARBA" id="ARBA00022722"/>
    </source>
</evidence>
<dbReference type="SUPFAM" id="SSF103084">
    <property type="entry name" value="Holliday junction resolvase RusA"/>
    <property type="match status" value="1"/>
</dbReference>
<dbReference type="GO" id="GO:0000287">
    <property type="term" value="F:magnesium ion binding"/>
    <property type="evidence" value="ECO:0007669"/>
    <property type="project" value="InterPro"/>
</dbReference>
<organism evidence="17 18">
    <name type="scientific">Hydrogenobacter hydrogenophilus</name>
    <dbReference type="NCBI Taxonomy" id="35835"/>
    <lineage>
        <taxon>Bacteria</taxon>
        <taxon>Pseudomonadati</taxon>
        <taxon>Aquificota</taxon>
        <taxon>Aquificia</taxon>
        <taxon>Aquificales</taxon>
        <taxon>Aquificaceae</taxon>
        <taxon>Hydrogenobacter</taxon>
    </lineage>
</organism>